<organism evidence="3 4">
    <name type="scientific">Halorubrum distributum JCM 10247</name>
    <dbReference type="NCBI Taxonomy" id="1227486"/>
    <lineage>
        <taxon>Archaea</taxon>
        <taxon>Methanobacteriati</taxon>
        <taxon>Methanobacteriota</taxon>
        <taxon>Stenosarchaea group</taxon>
        <taxon>Halobacteria</taxon>
        <taxon>Halobacteriales</taxon>
        <taxon>Haloferacaceae</taxon>
        <taxon>Halorubrum</taxon>
        <taxon>Halorubrum distributum group</taxon>
    </lineage>
</organism>
<dbReference type="SUPFAM" id="SSF48317">
    <property type="entry name" value="Acid phosphatase/Vanadium-dependent haloperoxidase"/>
    <property type="match status" value="1"/>
</dbReference>
<feature type="non-terminal residue" evidence="3">
    <location>
        <position position="1"/>
    </location>
</feature>
<feature type="compositionally biased region" description="Basic and acidic residues" evidence="1">
    <location>
        <begin position="57"/>
        <end position="67"/>
    </location>
</feature>
<dbReference type="PATRIC" id="fig|1227486.3.peg.969"/>
<dbReference type="InterPro" id="IPR000326">
    <property type="entry name" value="PAP2/HPO"/>
</dbReference>
<dbReference type="EMBL" id="AOIW01000039">
    <property type="protein sequence ID" value="ELZ34759.1"/>
    <property type="molecule type" value="Genomic_DNA"/>
</dbReference>
<evidence type="ECO:0000259" key="2">
    <source>
        <dbReference type="Pfam" id="PF01569"/>
    </source>
</evidence>
<gene>
    <name evidence="3" type="ORF">C473_05270</name>
</gene>
<dbReference type="Gene3D" id="1.20.144.10">
    <property type="entry name" value="Phosphatidic acid phosphatase type 2/haloperoxidase"/>
    <property type="match status" value="1"/>
</dbReference>
<evidence type="ECO:0000256" key="1">
    <source>
        <dbReference type="SAM" id="MobiDB-lite"/>
    </source>
</evidence>
<evidence type="ECO:0000313" key="4">
    <source>
        <dbReference type="Proteomes" id="UP000011572"/>
    </source>
</evidence>
<dbReference type="Pfam" id="PF01569">
    <property type="entry name" value="PAP2"/>
    <property type="match status" value="1"/>
</dbReference>
<dbReference type="RefSeq" id="WP_007344780.1">
    <property type="nucleotide sequence ID" value="NZ_AOIW01000039.1"/>
</dbReference>
<evidence type="ECO:0000313" key="3">
    <source>
        <dbReference type="EMBL" id="ELZ34759.1"/>
    </source>
</evidence>
<name>M0DKR5_9EURY</name>
<dbReference type="InterPro" id="IPR036938">
    <property type="entry name" value="PAP2/HPO_sf"/>
</dbReference>
<proteinExistence type="predicted"/>
<reference evidence="3 4" key="1">
    <citation type="journal article" date="2014" name="PLoS Genet.">
        <title>Phylogenetically driven sequencing of extremely halophilic archaea reveals strategies for static and dynamic osmo-response.</title>
        <authorList>
            <person name="Becker E.A."/>
            <person name="Seitzer P.M."/>
            <person name="Tritt A."/>
            <person name="Larsen D."/>
            <person name="Krusor M."/>
            <person name="Yao A.I."/>
            <person name="Wu D."/>
            <person name="Madern D."/>
            <person name="Eisen J.A."/>
            <person name="Darling A.E."/>
            <person name="Facciotti M.T."/>
        </authorList>
    </citation>
    <scope>NUCLEOTIDE SEQUENCE [LARGE SCALE GENOMIC DNA]</scope>
    <source>
        <strain evidence="3 4">JCM 10247</strain>
    </source>
</reference>
<dbReference type="AlphaFoldDB" id="M0DKR5"/>
<dbReference type="Proteomes" id="UP000011572">
    <property type="component" value="Unassembled WGS sequence"/>
</dbReference>
<sequence length="67" mass="6721">LAAAVVYSTMFLGIHWATDVVVGAVLGAGSATVGARIVTRVERQSTGGGPEPLDGPSADRKPKAGDD</sequence>
<accession>M0DKR5</accession>
<comment type="caution">
    <text evidence="3">The sequence shown here is derived from an EMBL/GenBank/DDBJ whole genome shotgun (WGS) entry which is preliminary data.</text>
</comment>
<feature type="region of interest" description="Disordered" evidence="1">
    <location>
        <begin position="41"/>
        <end position="67"/>
    </location>
</feature>
<feature type="domain" description="Phosphatidic acid phosphatase type 2/haloperoxidase" evidence="2">
    <location>
        <begin position="1"/>
        <end position="40"/>
    </location>
</feature>
<protein>
    <submittedName>
        <fullName evidence="3">Phosphoesterase PA-phosphatase-like protein</fullName>
    </submittedName>
</protein>